<sequence length="113" mass="12480">MTYTTTRPSSKSSSSVFDRLYSKSTESSRLRQSAGKETTSKTIISKKKESQKHRARPVLKTKTNLVQSGTSAGSSAVYDRLYSKGTASYNSKRKTCSTKDERNVSGDCNSYSK</sequence>
<feature type="compositionally biased region" description="Basic residues" evidence="1">
    <location>
        <begin position="49"/>
        <end position="59"/>
    </location>
</feature>
<dbReference type="AlphaFoldDB" id="A0A448YYJ2"/>
<keyword evidence="3" id="KW-1185">Reference proteome</keyword>
<feature type="compositionally biased region" description="Polar residues" evidence="1">
    <location>
        <begin position="61"/>
        <end position="73"/>
    </location>
</feature>
<accession>A0A448YYJ2</accession>
<reference evidence="2 3" key="1">
    <citation type="submission" date="2019-01" db="EMBL/GenBank/DDBJ databases">
        <authorList>
            <person name="Ferrante I. M."/>
        </authorList>
    </citation>
    <scope>NUCLEOTIDE SEQUENCE [LARGE SCALE GENOMIC DNA]</scope>
    <source>
        <strain evidence="2 3">B856</strain>
    </source>
</reference>
<feature type="region of interest" description="Disordered" evidence="1">
    <location>
        <begin position="89"/>
        <end position="113"/>
    </location>
</feature>
<dbReference type="OrthoDB" id="10582150at2759"/>
<evidence type="ECO:0000313" key="2">
    <source>
        <dbReference type="EMBL" id="VEU34872.1"/>
    </source>
</evidence>
<name>A0A448YYJ2_9STRA</name>
<feature type="compositionally biased region" description="Polar residues" evidence="1">
    <location>
        <begin position="22"/>
        <end position="31"/>
    </location>
</feature>
<dbReference type="Proteomes" id="UP000291116">
    <property type="component" value="Unassembled WGS sequence"/>
</dbReference>
<evidence type="ECO:0000313" key="3">
    <source>
        <dbReference type="Proteomes" id="UP000291116"/>
    </source>
</evidence>
<protein>
    <submittedName>
        <fullName evidence="2">Uncharacterized protein</fullName>
    </submittedName>
</protein>
<feature type="region of interest" description="Disordered" evidence="1">
    <location>
        <begin position="1"/>
        <end position="73"/>
    </location>
</feature>
<dbReference type="EMBL" id="CAACVS010000041">
    <property type="protein sequence ID" value="VEU34872.1"/>
    <property type="molecule type" value="Genomic_DNA"/>
</dbReference>
<proteinExistence type="predicted"/>
<evidence type="ECO:0000256" key="1">
    <source>
        <dbReference type="SAM" id="MobiDB-lite"/>
    </source>
</evidence>
<organism evidence="2 3">
    <name type="scientific">Pseudo-nitzschia multistriata</name>
    <dbReference type="NCBI Taxonomy" id="183589"/>
    <lineage>
        <taxon>Eukaryota</taxon>
        <taxon>Sar</taxon>
        <taxon>Stramenopiles</taxon>
        <taxon>Ochrophyta</taxon>
        <taxon>Bacillariophyta</taxon>
        <taxon>Bacillariophyceae</taxon>
        <taxon>Bacillariophycidae</taxon>
        <taxon>Bacillariales</taxon>
        <taxon>Bacillariaceae</taxon>
        <taxon>Pseudo-nitzschia</taxon>
    </lineage>
</organism>
<gene>
    <name evidence="2" type="ORF">PSNMU_V1.4_AUG-EV-PASAV3_0015910</name>
</gene>